<comment type="caution">
    <text evidence="1">The sequence shown here is derived from an EMBL/GenBank/DDBJ whole genome shotgun (WGS) entry which is preliminary data.</text>
</comment>
<sequence length="53" mass="5635">MQYEINGAPAGPDDLVAAMTGYGHFTAMQVSGGRVRKRASPSAAQRSIQVFTH</sequence>
<dbReference type="Proteomes" id="UP000581769">
    <property type="component" value="Unassembled WGS sequence"/>
</dbReference>
<gene>
    <name evidence="1" type="ORF">BJY18_000693</name>
</gene>
<protein>
    <submittedName>
        <fullName evidence="1">Uncharacterized protein</fullName>
    </submittedName>
</protein>
<dbReference type="EMBL" id="JACHMG010000001">
    <property type="protein sequence ID" value="MBB4683208.1"/>
    <property type="molecule type" value="Genomic_DNA"/>
</dbReference>
<dbReference type="AlphaFoldDB" id="A0A840IPV3"/>
<organism evidence="1 2">
    <name type="scientific">Amycolatopsis jiangsuensis</name>
    <dbReference type="NCBI Taxonomy" id="1181879"/>
    <lineage>
        <taxon>Bacteria</taxon>
        <taxon>Bacillati</taxon>
        <taxon>Actinomycetota</taxon>
        <taxon>Actinomycetes</taxon>
        <taxon>Pseudonocardiales</taxon>
        <taxon>Pseudonocardiaceae</taxon>
        <taxon>Amycolatopsis</taxon>
    </lineage>
</organism>
<proteinExistence type="predicted"/>
<evidence type="ECO:0000313" key="1">
    <source>
        <dbReference type="EMBL" id="MBB4683208.1"/>
    </source>
</evidence>
<evidence type="ECO:0000313" key="2">
    <source>
        <dbReference type="Proteomes" id="UP000581769"/>
    </source>
</evidence>
<accession>A0A840IPV3</accession>
<reference evidence="1 2" key="1">
    <citation type="submission" date="2020-08" db="EMBL/GenBank/DDBJ databases">
        <title>Sequencing the genomes of 1000 actinobacteria strains.</title>
        <authorList>
            <person name="Klenk H.-P."/>
        </authorList>
    </citation>
    <scope>NUCLEOTIDE SEQUENCE [LARGE SCALE GENOMIC DNA]</scope>
    <source>
        <strain evidence="1 2">DSM 45859</strain>
    </source>
</reference>
<dbReference type="RefSeq" id="WP_184785065.1">
    <property type="nucleotide sequence ID" value="NZ_JACHMG010000001.1"/>
</dbReference>
<keyword evidence="2" id="KW-1185">Reference proteome</keyword>
<name>A0A840IPV3_9PSEU</name>